<reference evidence="1 2" key="1">
    <citation type="submission" date="2020-08" db="EMBL/GenBank/DDBJ databases">
        <title>Genomic Encyclopedia of Type Strains, Phase IV (KMG-IV): sequencing the most valuable type-strain genomes for metagenomic binning, comparative biology and taxonomic classification.</title>
        <authorList>
            <person name="Goeker M."/>
        </authorList>
    </citation>
    <scope>NUCLEOTIDE SEQUENCE [LARGE SCALE GENOMIC DNA]</scope>
    <source>
        <strain evidence="1 2">DSM 21319</strain>
    </source>
</reference>
<proteinExistence type="predicted"/>
<comment type="caution">
    <text evidence="1">The sequence shown here is derived from an EMBL/GenBank/DDBJ whole genome shotgun (WGS) entry which is preliminary data.</text>
</comment>
<sequence>CNCTQSQDRLGNNTPGSINPTYMQGGGFVALTINYRPESVPVTVFSGYRFDQIEPSMSGASLGHANVSTIFAGLRFSFGSSSLKDEERNGPVWTASSLLP</sequence>
<dbReference type="EMBL" id="JACHIK010000036">
    <property type="protein sequence ID" value="MBB5045268.1"/>
    <property type="molecule type" value="Genomic_DNA"/>
</dbReference>
<feature type="non-terminal residue" evidence="1">
    <location>
        <position position="1"/>
    </location>
</feature>
<evidence type="ECO:0000313" key="1">
    <source>
        <dbReference type="EMBL" id="MBB5045268.1"/>
    </source>
</evidence>
<accession>A0A7W7YZP1</accession>
<organism evidence="1 2">
    <name type="scientific">Shinella fusca</name>
    <dbReference type="NCBI Taxonomy" id="544480"/>
    <lineage>
        <taxon>Bacteria</taxon>
        <taxon>Pseudomonadati</taxon>
        <taxon>Pseudomonadota</taxon>
        <taxon>Alphaproteobacteria</taxon>
        <taxon>Hyphomicrobiales</taxon>
        <taxon>Rhizobiaceae</taxon>
        <taxon>Shinella</taxon>
    </lineage>
</organism>
<evidence type="ECO:0000313" key="2">
    <source>
        <dbReference type="Proteomes" id="UP000535406"/>
    </source>
</evidence>
<gene>
    <name evidence="1" type="ORF">HNQ66_004705</name>
</gene>
<keyword evidence="2" id="KW-1185">Reference proteome</keyword>
<dbReference type="AlphaFoldDB" id="A0A7W7YZP1"/>
<name>A0A7W7YZP1_9HYPH</name>
<dbReference type="Proteomes" id="UP000535406">
    <property type="component" value="Unassembled WGS sequence"/>
</dbReference>
<protein>
    <submittedName>
        <fullName evidence="1">Uncharacterized protein</fullName>
    </submittedName>
</protein>